<evidence type="ECO:0000256" key="11">
    <source>
        <dbReference type="ARBA" id="ARBA00023136"/>
    </source>
</evidence>
<evidence type="ECO:0000256" key="7">
    <source>
        <dbReference type="ARBA" id="ARBA00022989"/>
    </source>
</evidence>
<evidence type="ECO:0000256" key="9">
    <source>
        <dbReference type="ARBA" id="ARBA00023004"/>
    </source>
</evidence>
<keyword evidence="11 14" id="KW-0472">Membrane</keyword>
<keyword evidence="8 13" id="KW-0560">Oxidoreductase</keyword>
<dbReference type="CDD" id="cd11061">
    <property type="entry name" value="CYP67-like"/>
    <property type="match status" value="1"/>
</dbReference>
<dbReference type="InterPro" id="IPR002401">
    <property type="entry name" value="Cyt_P450_E_grp-I"/>
</dbReference>
<dbReference type="InterPro" id="IPR017972">
    <property type="entry name" value="Cyt_P450_CS"/>
</dbReference>
<dbReference type="PANTHER" id="PTHR24305">
    <property type="entry name" value="CYTOCHROME P450"/>
    <property type="match status" value="1"/>
</dbReference>
<keyword evidence="9 12" id="KW-0408">Iron</keyword>
<evidence type="ECO:0000256" key="12">
    <source>
        <dbReference type="PIRSR" id="PIRSR602401-1"/>
    </source>
</evidence>
<accession>A0A194VU78</accession>
<feature type="transmembrane region" description="Helical" evidence="14">
    <location>
        <begin position="37"/>
        <end position="57"/>
    </location>
</feature>
<keyword evidence="5 14" id="KW-0812">Transmembrane</keyword>
<evidence type="ECO:0000256" key="1">
    <source>
        <dbReference type="ARBA" id="ARBA00001971"/>
    </source>
</evidence>
<evidence type="ECO:0000256" key="8">
    <source>
        <dbReference type="ARBA" id="ARBA00023002"/>
    </source>
</evidence>
<feature type="binding site" description="axial binding residue" evidence="12">
    <location>
        <position position="486"/>
    </location>
    <ligand>
        <name>heme</name>
        <dbReference type="ChEBI" id="CHEBI:30413"/>
    </ligand>
    <ligandPart>
        <name>Fe</name>
        <dbReference type="ChEBI" id="CHEBI:18248"/>
    </ligandPart>
</feature>
<dbReference type="AlphaFoldDB" id="A0A194VU78"/>
<keyword evidence="4 12" id="KW-0349">Heme</keyword>
<evidence type="ECO:0000313" key="16">
    <source>
        <dbReference type="Proteomes" id="UP000078559"/>
    </source>
</evidence>
<dbReference type="PROSITE" id="PS00086">
    <property type="entry name" value="CYTOCHROME_P450"/>
    <property type="match status" value="1"/>
</dbReference>
<dbReference type="Gene3D" id="1.10.630.10">
    <property type="entry name" value="Cytochrome P450"/>
    <property type="match status" value="1"/>
</dbReference>
<dbReference type="InterPro" id="IPR001128">
    <property type="entry name" value="Cyt_P450"/>
</dbReference>
<name>A0A194VU78_CYTMA</name>
<keyword evidence="7 14" id="KW-1133">Transmembrane helix</keyword>
<comment type="subcellular location">
    <subcellularLocation>
        <location evidence="2">Membrane</location>
    </subcellularLocation>
</comment>
<evidence type="ECO:0000256" key="3">
    <source>
        <dbReference type="ARBA" id="ARBA00010617"/>
    </source>
</evidence>
<evidence type="ECO:0000256" key="10">
    <source>
        <dbReference type="ARBA" id="ARBA00023033"/>
    </source>
</evidence>
<dbReference type="PANTHER" id="PTHR24305:SF112">
    <property type="entry name" value="L-ORNITHINE-N5-MONOOXYGENASE (EUROFUNG)"/>
    <property type="match status" value="1"/>
</dbReference>
<sequence length="543" mass="61242">MELLSTPLCISAGSLGVLAHLGIFIRGEWHLKGPRAVAIHAITLILGPSLWAYYASIPLRSCFLAFSTLFFIYTIGLFGSISVYRLCFHRLRHFAGPRLAGLTKLWHAYQCRDSRNHLVLDDMHKQYGTFVRTGPEEITIFHPHILEIMDGPTNRNTKADWYDLIHPLISPSTTRIEADHRARRRIWNKALSNQAISEYLPRILAQIDMLQQAIARYGTSPVPINDVMLWFAFDSMGEFAFNKAFDMTQNGAWNEVVKQQREGLSMLGFMNPVVWAMRLGFAFGSKLPSVKRFMGVLEFCEKCIQERMKTSPDKPDIAGWFIEDFESGSPAASLQDRKNLLIGNATSVVVAGSDTTGPSLIAVFYFLARYPEHAERIFEEINTVNTSDIAVLANLPHLNGFINETMRLIPAALTTGYRLTPPEGIHIDGTWIPGGTKITGPRYTLFRLESVFEDPLSFIPERWYSRPELIRDKDVFAPFGVGRRACPGRGLALTQIRLVVAELLSEYRIRLAPGVDPNAIERDVRDQLTAQFGPVDLLFEPRN</sequence>
<dbReference type="SUPFAM" id="SSF48264">
    <property type="entry name" value="Cytochrome P450"/>
    <property type="match status" value="1"/>
</dbReference>
<evidence type="ECO:0000256" key="14">
    <source>
        <dbReference type="SAM" id="Phobius"/>
    </source>
</evidence>
<feature type="transmembrane region" description="Helical" evidence="14">
    <location>
        <begin position="6"/>
        <end position="25"/>
    </location>
</feature>
<proteinExistence type="inferred from homology"/>
<evidence type="ECO:0000256" key="6">
    <source>
        <dbReference type="ARBA" id="ARBA00022723"/>
    </source>
</evidence>
<protein>
    <submittedName>
        <fullName evidence="15">Tryprostatin B 6-hydroxylase</fullName>
    </submittedName>
</protein>
<keyword evidence="10 13" id="KW-0503">Monooxygenase</keyword>
<dbReference type="GO" id="GO:0004497">
    <property type="term" value="F:monooxygenase activity"/>
    <property type="evidence" value="ECO:0007669"/>
    <property type="project" value="UniProtKB-KW"/>
</dbReference>
<feature type="transmembrane region" description="Helical" evidence="14">
    <location>
        <begin position="63"/>
        <end position="84"/>
    </location>
</feature>
<dbReference type="PRINTS" id="PR00463">
    <property type="entry name" value="EP450I"/>
</dbReference>
<organism evidence="15 16">
    <name type="scientific">Cytospora mali</name>
    <name type="common">Apple Valsa canker fungus</name>
    <name type="synonym">Valsa mali</name>
    <dbReference type="NCBI Taxonomy" id="578113"/>
    <lineage>
        <taxon>Eukaryota</taxon>
        <taxon>Fungi</taxon>
        <taxon>Dikarya</taxon>
        <taxon>Ascomycota</taxon>
        <taxon>Pezizomycotina</taxon>
        <taxon>Sordariomycetes</taxon>
        <taxon>Sordariomycetidae</taxon>
        <taxon>Diaporthales</taxon>
        <taxon>Cytosporaceae</taxon>
        <taxon>Cytospora</taxon>
    </lineage>
</organism>
<dbReference type="GO" id="GO:0020037">
    <property type="term" value="F:heme binding"/>
    <property type="evidence" value="ECO:0007669"/>
    <property type="project" value="InterPro"/>
</dbReference>
<dbReference type="SMR" id="A0A194VU78"/>
<dbReference type="InterPro" id="IPR050121">
    <property type="entry name" value="Cytochrome_P450_monoxygenase"/>
</dbReference>
<comment type="cofactor">
    <cofactor evidence="1 12">
        <name>heme</name>
        <dbReference type="ChEBI" id="CHEBI:30413"/>
    </cofactor>
</comment>
<keyword evidence="6 12" id="KW-0479">Metal-binding</keyword>
<evidence type="ECO:0000256" key="5">
    <source>
        <dbReference type="ARBA" id="ARBA00022692"/>
    </source>
</evidence>
<gene>
    <name evidence="15" type="ORF">VM1G_02938</name>
</gene>
<comment type="similarity">
    <text evidence="3 13">Belongs to the cytochrome P450 family.</text>
</comment>
<dbReference type="InterPro" id="IPR036396">
    <property type="entry name" value="Cyt_P450_sf"/>
</dbReference>
<dbReference type="GO" id="GO:0016705">
    <property type="term" value="F:oxidoreductase activity, acting on paired donors, with incorporation or reduction of molecular oxygen"/>
    <property type="evidence" value="ECO:0007669"/>
    <property type="project" value="InterPro"/>
</dbReference>
<evidence type="ECO:0000256" key="2">
    <source>
        <dbReference type="ARBA" id="ARBA00004370"/>
    </source>
</evidence>
<dbReference type="Pfam" id="PF00067">
    <property type="entry name" value="p450"/>
    <property type="match status" value="1"/>
</dbReference>
<dbReference type="PRINTS" id="PR00385">
    <property type="entry name" value="P450"/>
</dbReference>
<evidence type="ECO:0000313" key="15">
    <source>
        <dbReference type="EMBL" id="KUI67766.1"/>
    </source>
</evidence>
<dbReference type="EMBL" id="CM003100">
    <property type="protein sequence ID" value="KUI67766.1"/>
    <property type="molecule type" value="Genomic_DNA"/>
</dbReference>
<keyword evidence="16" id="KW-1185">Reference proteome</keyword>
<dbReference type="Proteomes" id="UP000078559">
    <property type="component" value="Chromosome 3"/>
</dbReference>
<dbReference type="OrthoDB" id="6692864at2759"/>
<evidence type="ECO:0000256" key="4">
    <source>
        <dbReference type="ARBA" id="ARBA00022617"/>
    </source>
</evidence>
<dbReference type="GO" id="GO:0005506">
    <property type="term" value="F:iron ion binding"/>
    <property type="evidence" value="ECO:0007669"/>
    <property type="project" value="InterPro"/>
</dbReference>
<reference evidence="15" key="1">
    <citation type="submission" date="2014-12" db="EMBL/GenBank/DDBJ databases">
        <title>Genome Sequence of Valsa Canker Pathogens Uncovers a Specific Adaption of Colonization on Woody Bark.</title>
        <authorList>
            <person name="Yin Z."/>
            <person name="Liu H."/>
            <person name="Gao X."/>
            <person name="Li Z."/>
            <person name="Song N."/>
            <person name="Ke X."/>
            <person name="Dai Q."/>
            <person name="Wu Y."/>
            <person name="Sun Y."/>
            <person name="Xu J.-R."/>
            <person name="Kang Z.K."/>
            <person name="Wang L."/>
            <person name="Huang L."/>
        </authorList>
    </citation>
    <scope>NUCLEOTIDE SEQUENCE [LARGE SCALE GENOMIC DNA]</scope>
    <source>
        <strain evidence="15">03-8</strain>
    </source>
</reference>
<dbReference type="GO" id="GO:0016020">
    <property type="term" value="C:membrane"/>
    <property type="evidence" value="ECO:0007669"/>
    <property type="project" value="UniProtKB-SubCell"/>
</dbReference>
<evidence type="ECO:0000256" key="13">
    <source>
        <dbReference type="RuleBase" id="RU000461"/>
    </source>
</evidence>